<dbReference type="EMBL" id="CM051395">
    <property type="protein sequence ID" value="KAJ4726362.1"/>
    <property type="molecule type" value="Genomic_DNA"/>
</dbReference>
<accession>A0ACC1YT02</accession>
<dbReference type="Proteomes" id="UP001164539">
    <property type="component" value="Chromosome 2"/>
</dbReference>
<name>A0ACC1YT02_MELAZ</name>
<keyword evidence="2" id="KW-1185">Reference proteome</keyword>
<gene>
    <name evidence="1" type="ORF">OWV82_005087</name>
</gene>
<reference evidence="1 2" key="1">
    <citation type="journal article" date="2023" name="Science">
        <title>Complex scaffold remodeling in plant triterpene biosynthesis.</title>
        <authorList>
            <person name="De La Pena R."/>
            <person name="Hodgson H."/>
            <person name="Liu J.C."/>
            <person name="Stephenson M.J."/>
            <person name="Martin A.C."/>
            <person name="Owen C."/>
            <person name="Harkess A."/>
            <person name="Leebens-Mack J."/>
            <person name="Jimenez L.E."/>
            <person name="Osbourn A."/>
            <person name="Sattely E.S."/>
        </authorList>
    </citation>
    <scope>NUCLEOTIDE SEQUENCE [LARGE SCALE GENOMIC DNA]</scope>
    <source>
        <strain evidence="2">cv. JPN11</strain>
        <tissue evidence="1">Leaf</tissue>
    </source>
</reference>
<comment type="caution">
    <text evidence="1">The sequence shown here is derived from an EMBL/GenBank/DDBJ whole genome shotgun (WGS) entry which is preliminary data.</text>
</comment>
<organism evidence="1 2">
    <name type="scientific">Melia azedarach</name>
    <name type="common">Chinaberry tree</name>
    <dbReference type="NCBI Taxonomy" id="155640"/>
    <lineage>
        <taxon>Eukaryota</taxon>
        <taxon>Viridiplantae</taxon>
        <taxon>Streptophyta</taxon>
        <taxon>Embryophyta</taxon>
        <taxon>Tracheophyta</taxon>
        <taxon>Spermatophyta</taxon>
        <taxon>Magnoliopsida</taxon>
        <taxon>eudicotyledons</taxon>
        <taxon>Gunneridae</taxon>
        <taxon>Pentapetalae</taxon>
        <taxon>rosids</taxon>
        <taxon>malvids</taxon>
        <taxon>Sapindales</taxon>
        <taxon>Meliaceae</taxon>
        <taxon>Melia</taxon>
    </lineage>
</organism>
<evidence type="ECO:0000313" key="1">
    <source>
        <dbReference type="EMBL" id="KAJ4726362.1"/>
    </source>
</evidence>
<sequence length="355" mass="38833">MDTYNYFDNSDAHLPPGFRFHPTDEELITYYLLKKVLDSNFSGRAIAEVDLNKCEPWELPEKAKMGEKEWYFFSLRDRKYPTGLRTNRATEAGYWKATGKDREIYSSKTCALVGMKKTLVFYRGRAPKGEKSNWVMHEYRLEGKFAYHYLSRTSKDEWVISRVFQKSSGATAAANSAKKTRFSCTMSTSSTLNHSYPEPSSPSSVSLPPLLDHPAGATAATAANDNCSYDSHAPSEHVSCFSTIAAAAASATASTFNPAFDFTPPHSMINAADPASRFGKNVGFSAFPNLRSLQENLQLPLFLSPTAVAPPFQGGSNWSMMMQEIGGGAAGGGVGGGSGSRMAVGPTELDCMWTY</sequence>
<evidence type="ECO:0000313" key="2">
    <source>
        <dbReference type="Proteomes" id="UP001164539"/>
    </source>
</evidence>
<protein>
    <submittedName>
        <fullName evidence="1">NAC domain protein</fullName>
    </submittedName>
</protein>
<proteinExistence type="predicted"/>